<dbReference type="RefSeq" id="XP_022307051.1">
    <property type="nucleotide sequence ID" value="XM_022451343.1"/>
</dbReference>
<dbReference type="GeneID" id="111113247"/>
<dbReference type="Proteomes" id="UP000694844">
    <property type="component" value="Chromosome 9"/>
</dbReference>
<keyword evidence="2" id="KW-1185">Reference proteome</keyword>
<dbReference type="AlphaFoldDB" id="A0A8B8BVY3"/>
<name>A0A8B8BVY3_CRAVI</name>
<evidence type="ECO:0000313" key="3">
    <source>
        <dbReference type="RefSeq" id="XP_022307051.1"/>
    </source>
</evidence>
<evidence type="ECO:0000313" key="2">
    <source>
        <dbReference type="Proteomes" id="UP000694844"/>
    </source>
</evidence>
<reference evidence="3" key="1">
    <citation type="submission" date="2025-08" db="UniProtKB">
        <authorList>
            <consortium name="RefSeq"/>
        </authorList>
    </citation>
    <scope>IDENTIFICATION</scope>
    <source>
        <tissue evidence="3">Whole sample</tissue>
    </source>
</reference>
<sequence>MENPMQMLTDPTMRQLLSSGGGGGGGGVAGVDPAVLSALVDLQTAPLLDVNMLTQLSQLNELLPPTTPKPATTAAPVKSGSTINLSIGDSSATLGSEQSLAALIKKLQLKRKKKDAAVAASAAIETVPNGNLGSVFAETLKPSNLNPNLPVAKMLELAKDGIGVSPSLQNMVCPTKQCPFPLACGNPVKTYTPETFFVCPECPMCPGDILKGVSARLGKVVRIAQAKSNGVKKVQSSSSPDPKSPFEVMG</sequence>
<protein>
    <submittedName>
        <fullName evidence="3">Uncharacterized protein LOC111113247</fullName>
    </submittedName>
</protein>
<organism evidence="2 3">
    <name type="scientific">Crassostrea virginica</name>
    <name type="common">Eastern oyster</name>
    <dbReference type="NCBI Taxonomy" id="6565"/>
    <lineage>
        <taxon>Eukaryota</taxon>
        <taxon>Metazoa</taxon>
        <taxon>Spiralia</taxon>
        <taxon>Lophotrochozoa</taxon>
        <taxon>Mollusca</taxon>
        <taxon>Bivalvia</taxon>
        <taxon>Autobranchia</taxon>
        <taxon>Pteriomorphia</taxon>
        <taxon>Ostreida</taxon>
        <taxon>Ostreoidea</taxon>
        <taxon>Ostreidae</taxon>
        <taxon>Crassostrea</taxon>
    </lineage>
</organism>
<gene>
    <name evidence="3" type="primary">LOC111113247</name>
</gene>
<dbReference type="KEGG" id="cvn:111113247"/>
<evidence type="ECO:0000256" key="1">
    <source>
        <dbReference type="SAM" id="MobiDB-lite"/>
    </source>
</evidence>
<dbReference type="OrthoDB" id="6195556at2759"/>
<feature type="region of interest" description="Disordered" evidence="1">
    <location>
        <begin position="231"/>
        <end position="250"/>
    </location>
</feature>
<accession>A0A8B8BVY3</accession>
<proteinExistence type="predicted"/>